<dbReference type="RefSeq" id="WP_207308538.1">
    <property type="nucleotide sequence ID" value="NZ_SLUB01000017.1"/>
</dbReference>
<dbReference type="GO" id="GO:0003677">
    <property type="term" value="F:DNA binding"/>
    <property type="evidence" value="ECO:0007669"/>
    <property type="project" value="InterPro"/>
</dbReference>
<comment type="caution">
    <text evidence="2">The sequence shown here is derived from an EMBL/GenBank/DDBJ whole genome shotgun (WGS) entry which is preliminary data.</text>
</comment>
<protein>
    <submittedName>
        <fullName evidence="2">IS91 family transposase</fullName>
    </submittedName>
</protein>
<dbReference type="EMBL" id="SLUB01000017">
    <property type="protein sequence ID" value="THE12400.1"/>
    <property type="molecule type" value="Genomic_DNA"/>
</dbReference>
<dbReference type="Proteomes" id="UP000306477">
    <property type="component" value="Unassembled WGS sequence"/>
</dbReference>
<reference evidence="2 3" key="1">
    <citation type="journal article" date="2019" name="Indoor Air">
        <title>Impacts of indoor surface finishes on bacterial viability.</title>
        <authorList>
            <person name="Hu J."/>
            <person name="Maamar S.B."/>
            <person name="Glawe A.J."/>
            <person name="Gottel N."/>
            <person name="Gilbert J.A."/>
            <person name="Hartmann E.M."/>
        </authorList>
    </citation>
    <scope>NUCLEOTIDE SEQUENCE [LARGE SCALE GENOMIC DNA]</scope>
    <source>
        <strain evidence="2 3">AF060A6</strain>
    </source>
</reference>
<dbReference type="PANTHER" id="PTHR37023:SF1">
    <property type="entry name" value="ISSOD25 TRANSPOSASE TNPA_ISSOD25"/>
    <property type="match status" value="1"/>
</dbReference>
<dbReference type="GO" id="GO:0004803">
    <property type="term" value="F:transposase activity"/>
    <property type="evidence" value="ECO:0007669"/>
    <property type="project" value="InterPro"/>
</dbReference>
<dbReference type="InterPro" id="IPR007069">
    <property type="entry name" value="Transposase_32"/>
</dbReference>
<proteinExistence type="predicted"/>
<evidence type="ECO:0000313" key="2">
    <source>
        <dbReference type="EMBL" id="THE12400.1"/>
    </source>
</evidence>
<gene>
    <name evidence="2" type="ORF">E1I69_11070</name>
</gene>
<organism evidence="2 3">
    <name type="scientific">Bacillus timonensis</name>
    <dbReference type="NCBI Taxonomy" id="1033734"/>
    <lineage>
        <taxon>Bacteria</taxon>
        <taxon>Bacillati</taxon>
        <taxon>Bacillota</taxon>
        <taxon>Bacilli</taxon>
        <taxon>Bacillales</taxon>
        <taxon>Bacillaceae</taxon>
        <taxon>Bacillus</taxon>
    </lineage>
</organism>
<feature type="non-terminal residue" evidence="2">
    <location>
        <position position="1"/>
    </location>
</feature>
<evidence type="ECO:0000313" key="3">
    <source>
        <dbReference type="Proteomes" id="UP000306477"/>
    </source>
</evidence>
<dbReference type="AlphaFoldDB" id="A0A4S3PRT4"/>
<dbReference type="GO" id="GO:0006313">
    <property type="term" value="P:DNA transposition"/>
    <property type="evidence" value="ECO:0007669"/>
    <property type="project" value="InterPro"/>
</dbReference>
<name>A0A4S3PRT4_9BACI</name>
<accession>A0A4S3PRT4</accession>
<dbReference type="Pfam" id="PF04986">
    <property type="entry name" value="Y2_Tnp"/>
    <property type="match status" value="1"/>
</dbReference>
<keyword evidence="3" id="KW-1185">Reference proteome</keyword>
<dbReference type="PANTHER" id="PTHR37023">
    <property type="entry name" value="TRANSPOSASE"/>
    <property type="match status" value="1"/>
</dbReference>
<sequence>NQLHFYNEAEKYKDPKQFQNLIDQCYSVNWYSYTKRTFSGPLAVIEYLGRYTHRIAITNQRIQSVTNHTVTFGVKDYKNNSQKKQVTLSSEEFIRRFLMHVLPVGFVKMRYYGLLANRVKKGKLSRCRKLSKSPLYKSIFEGLNFTEILSIILGKDVTLCPGCKKAHLKSVLPGDSS</sequence>
<feature type="domain" description="Transposase IS801/IS1294" evidence="1">
    <location>
        <begin position="9"/>
        <end position="120"/>
    </location>
</feature>
<evidence type="ECO:0000259" key="1">
    <source>
        <dbReference type="Pfam" id="PF04986"/>
    </source>
</evidence>